<proteinExistence type="predicted"/>
<reference evidence="2 3" key="1">
    <citation type="submission" date="2023-08" db="EMBL/GenBank/DDBJ databases">
        <title>Microbacterium sp. nov., isolated from a waste landfill.</title>
        <authorList>
            <person name="Wen W."/>
        </authorList>
    </citation>
    <scope>NUCLEOTIDE SEQUENCE [LARGE SCALE GENOMIC DNA]</scope>
    <source>
        <strain evidence="2 3">ASV81</strain>
    </source>
</reference>
<protein>
    <recommendedName>
        <fullName evidence="4">Ricin B lectin domain-containing protein</fullName>
    </recommendedName>
</protein>
<evidence type="ECO:0000256" key="1">
    <source>
        <dbReference type="SAM" id="SignalP"/>
    </source>
</evidence>
<keyword evidence="1" id="KW-0732">Signal</keyword>
<sequence>MKQHRTAHRNVRAVRWRRLTPALAIGAVAALTVPAAANADTTIAPPQYTAAATGKISGSLLSDIAGSAFVDKDGQFHWTNADAPYDSNPAHHWARTFTNSDMGAVTAGVGTSTQLNQAPAYYADPNTICYQLDKDPTFPIPSPQQDDHCDVIGVWVDPQGVWHALLNDEFQFDPWQTKGPDATVAQKIASAHHNNRILLATSQDKGASWQYRGPALTSAWDDDQVIDSAASPGKSYPFGNSGCRLFIDYSTGYFYITYNVKIYKKPASSTLASWTEMARSPISEGMASGTWQKWYNGSWSQPGIGGIDGNVNSVGGLNVSYDPATDRIAWNGSGANASASYQGNTVKADHLISLADGTGATYTANTLAHTIIDDATGTSAPNRTIGYTDPVTGMNVTIKAVDDKYENGVKVVTGGIYVTQTDPKTGVSATVDLITNSAFYQDPMSKFIYQPAVNNESAISYNAFAGQYRIVGYDGNVYETADLGDPNSWKVVGLMPAGSNGGYLTSLDNGSLTNQNVTGRSFLTISDLNGKVVDIAQTPGSGNAIVSSEYVPQDTAGNPVSQDASYILRVGGKAVTSNHGPGLDGGDGKATSASTWKLVPVKDPRSTTGENSGFYRLVDPSTNKTLQVSGSTPEGKRAVDAVVTVGAQEADATPMTSTSLGTPGGSDQWYLQRVATSGTSLDGSTTYRLVNRNSGLALQYVNDRMRLEQQAPGDASQYVTATVR</sequence>
<dbReference type="RefSeq" id="WP_308490786.1">
    <property type="nucleotide sequence ID" value="NZ_JAVFCB010000016.1"/>
</dbReference>
<dbReference type="Gene3D" id="2.80.10.50">
    <property type="match status" value="1"/>
</dbReference>
<feature type="chain" id="PRO_5045449691" description="Ricin B lectin domain-containing protein" evidence="1">
    <location>
        <begin position="40"/>
        <end position="724"/>
    </location>
</feature>
<accession>A0ABU0XP08</accession>
<gene>
    <name evidence="2" type="ORF">RBR11_18115</name>
</gene>
<feature type="signal peptide" evidence="1">
    <location>
        <begin position="1"/>
        <end position="39"/>
    </location>
</feature>
<dbReference type="Proteomes" id="UP001230289">
    <property type="component" value="Unassembled WGS sequence"/>
</dbReference>
<comment type="caution">
    <text evidence="2">The sequence shown here is derived from an EMBL/GenBank/DDBJ whole genome shotgun (WGS) entry which is preliminary data.</text>
</comment>
<evidence type="ECO:0000313" key="2">
    <source>
        <dbReference type="EMBL" id="MDQ4215835.1"/>
    </source>
</evidence>
<evidence type="ECO:0000313" key="3">
    <source>
        <dbReference type="Proteomes" id="UP001230289"/>
    </source>
</evidence>
<organism evidence="2 3">
    <name type="scientific">Microbacterium capsulatum</name>
    <dbReference type="NCBI Taxonomy" id="3041921"/>
    <lineage>
        <taxon>Bacteria</taxon>
        <taxon>Bacillati</taxon>
        <taxon>Actinomycetota</taxon>
        <taxon>Actinomycetes</taxon>
        <taxon>Micrococcales</taxon>
        <taxon>Microbacteriaceae</taxon>
        <taxon>Microbacterium</taxon>
    </lineage>
</organism>
<name>A0ABU0XP08_9MICO</name>
<keyword evidence="3" id="KW-1185">Reference proteome</keyword>
<dbReference type="EMBL" id="JAVFCB010000016">
    <property type="protein sequence ID" value="MDQ4215835.1"/>
    <property type="molecule type" value="Genomic_DNA"/>
</dbReference>
<evidence type="ECO:0008006" key="4">
    <source>
        <dbReference type="Google" id="ProtNLM"/>
    </source>
</evidence>